<dbReference type="PANTHER" id="PTHR28008:SF1">
    <property type="entry name" value="DOMAIN PROTEIN, PUTATIVE (AFU_ORTHOLOGUE AFUA_3G10980)-RELATED"/>
    <property type="match status" value="1"/>
</dbReference>
<feature type="transmembrane region" description="Helical" evidence="1">
    <location>
        <begin position="14"/>
        <end position="34"/>
    </location>
</feature>
<dbReference type="EMBL" id="JBHRSZ010000001">
    <property type="protein sequence ID" value="MFC3149537.1"/>
    <property type="molecule type" value="Genomic_DNA"/>
</dbReference>
<evidence type="ECO:0000313" key="4">
    <source>
        <dbReference type="Proteomes" id="UP001595476"/>
    </source>
</evidence>
<gene>
    <name evidence="3" type="ORF">ACFOEK_00700</name>
</gene>
<protein>
    <submittedName>
        <fullName evidence="3">VanZ family protein</fullName>
    </submittedName>
</protein>
<keyword evidence="1" id="KW-0472">Membrane</keyword>
<evidence type="ECO:0000313" key="3">
    <source>
        <dbReference type="EMBL" id="MFC3149537.1"/>
    </source>
</evidence>
<dbReference type="RefSeq" id="WP_386714652.1">
    <property type="nucleotide sequence ID" value="NZ_JBHRSZ010000001.1"/>
</dbReference>
<feature type="transmembrane region" description="Helical" evidence="1">
    <location>
        <begin position="69"/>
        <end position="86"/>
    </location>
</feature>
<comment type="caution">
    <text evidence="3">The sequence shown here is derived from an EMBL/GenBank/DDBJ whole genome shotgun (WGS) entry which is preliminary data.</text>
</comment>
<dbReference type="PANTHER" id="PTHR28008">
    <property type="entry name" value="DOMAIN PROTEIN, PUTATIVE (AFU_ORTHOLOGUE AFUA_3G10980)-RELATED"/>
    <property type="match status" value="1"/>
</dbReference>
<dbReference type="NCBIfam" id="NF037970">
    <property type="entry name" value="vanZ_1"/>
    <property type="match status" value="1"/>
</dbReference>
<feature type="domain" description="VanZ-like" evidence="2">
    <location>
        <begin position="38"/>
        <end position="109"/>
    </location>
</feature>
<dbReference type="Pfam" id="PF04892">
    <property type="entry name" value="VanZ"/>
    <property type="match status" value="1"/>
</dbReference>
<keyword evidence="1" id="KW-0812">Transmembrane</keyword>
<keyword evidence="1" id="KW-1133">Transmembrane helix</keyword>
<dbReference type="InterPro" id="IPR006976">
    <property type="entry name" value="VanZ-like"/>
</dbReference>
<keyword evidence="4" id="KW-1185">Reference proteome</keyword>
<name>A0ABV7H773_9GAMM</name>
<accession>A0ABV7H773</accession>
<evidence type="ECO:0000256" key="1">
    <source>
        <dbReference type="SAM" id="Phobius"/>
    </source>
</evidence>
<reference evidence="4" key="1">
    <citation type="journal article" date="2019" name="Int. J. Syst. Evol. Microbiol.">
        <title>The Global Catalogue of Microorganisms (GCM) 10K type strain sequencing project: providing services to taxonomists for standard genome sequencing and annotation.</title>
        <authorList>
            <consortium name="The Broad Institute Genomics Platform"/>
            <consortium name="The Broad Institute Genome Sequencing Center for Infectious Disease"/>
            <person name="Wu L."/>
            <person name="Ma J."/>
        </authorList>
    </citation>
    <scope>NUCLEOTIDE SEQUENCE [LARGE SCALE GENOMIC DNA]</scope>
    <source>
        <strain evidence="4">KCTC 52438</strain>
    </source>
</reference>
<evidence type="ECO:0000259" key="2">
    <source>
        <dbReference type="Pfam" id="PF04892"/>
    </source>
</evidence>
<dbReference type="Proteomes" id="UP001595476">
    <property type="component" value="Unassembled WGS sequence"/>
</dbReference>
<organism evidence="3 4">
    <name type="scientific">Litoribrevibacter euphylliae</name>
    <dbReference type="NCBI Taxonomy" id="1834034"/>
    <lineage>
        <taxon>Bacteria</taxon>
        <taxon>Pseudomonadati</taxon>
        <taxon>Pseudomonadota</taxon>
        <taxon>Gammaproteobacteria</taxon>
        <taxon>Oceanospirillales</taxon>
        <taxon>Oceanospirillaceae</taxon>
        <taxon>Litoribrevibacter</taxon>
    </lineage>
</organism>
<proteinExistence type="predicted"/>
<sequence>MTNLSTTSTTATTLFKLCFWGLLVTTIVVCLIPTSSNQGIPHLDKIIHFTNYFVLGLLVSKSYPNKPFFPALWITLFCFSFAIEVLQELTGYRSFSLLDLLANGAGLLLSGYVLGSHVMSNHIKSNHVPNERSAKQKTQ</sequence>